<reference evidence="3" key="1">
    <citation type="submission" date="2020-09" db="EMBL/GenBank/DDBJ databases">
        <title>Genome seq and assembly of Tianweitania sp.</title>
        <authorList>
            <person name="Chhetri G."/>
        </authorList>
    </citation>
    <scope>NUCLEOTIDE SEQUENCE</scope>
    <source>
        <strain evidence="3">Rool2</strain>
    </source>
</reference>
<dbReference type="PANTHER" id="PTHR48081:SF33">
    <property type="entry name" value="KYNURENINE FORMAMIDASE"/>
    <property type="match status" value="1"/>
</dbReference>
<dbReference type="InterPro" id="IPR050300">
    <property type="entry name" value="GDXG_lipolytic_enzyme"/>
</dbReference>
<dbReference type="AlphaFoldDB" id="A0A8J6PPP9"/>
<comment type="caution">
    <text evidence="3">The sequence shown here is derived from an EMBL/GenBank/DDBJ whole genome shotgun (WGS) entry which is preliminary data.</text>
</comment>
<dbReference type="PANTHER" id="PTHR48081">
    <property type="entry name" value="AB HYDROLASE SUPERFAMILY PROTEIN C4A8.06C"/>
    <property type="match status" value="1"/>
</dbReference>
<name>A0A8J6PPP9_9HYPH</name>
<keyword evidence="4" id="KW-1185">Reference proteome</keyword>
<dbReference type="EMBL" id="JACVVX010000003">
    <property type="protein sequence ID" value="MBD0415560.1"/>
    <property type="molecule type" value="Genomic_DNA"/>
</dbReference>
<gene>
    <name evidence="3" type="ORF">ICI42_12895</name>
</gene>
<dbReference type="InterPro" id="IPR000073">
    <property type="entry name" value="AB_hydrolase_1"/>
</dbReference>
<protein>
    <submittedName>
        <fullName evidence="3">Alpha/beta hydrolase</fullName>
    </submittedName>
</protein>
<evidence type="ECO:0000313" key="4">
    <source>
        <dbReference type="Proteomes" id="UP000643405"/>
    </source>
</evidence>
<dbReference type="Gene3D" id="3.40.50.1820">
    <property type="entry name" value="alpha/beta hydrolase"/>
    <property type="match status" value="1"/>
</dbReference>
<dbReference type="GO" id="GO:0016787">
    <property type="term" value="F:hydrolase activity"/>
    <property type="evidence" value="ECO:0007669"/>
    <property type="project" value="UniProtKB-KW"/>
</dbReference>
<evidence type="ECO:0000259" key="2">
    <source>
        <dbReference type="Pfam" id="PF12697"/>
    </source>
</evidence>
<evidence type="ECO:0000256" key="1">
    <source>
        <dbReference type="ARBA" id="ARBA00022801"/>
    </source>
</evidence>
<dbReference type="Pfam" id="PF12697">
    <property type="entry name" value="Abhydrolase_6"/>
    <property type="match status" value="1"/>
</dbReference>
<dbReference type="RefSeq" id="WP_188164964.1">
    <property type="nucleotide sequence ID" value="NZ_JACVVX010000003.1"/>
</dbReference>
<accession>A0A8J6PPP9</accession>
<dbReference type="SUPFAM" id="SSF53474">
    <property type="entry name" value="alpha/beta-Hydrolases"/>
    <property type="match status" value="1"/>
</dbReference>
<organism evidence="3 4">
    <name type="scientific">Oryzicola mucosus</name>
    <dbReference type="NCBI Taxonomy" id="2767425"/>
    <lineage>
        <taxon>Bacteria</taxon>
        <taxon>Pseudomonadati</taxon>
        <taxon>Pseudomonadota</taxon>
        <taxon>Alphaproteobacteria</taxon>
        <taxon>Hyphomicrobiales</taxon>
        <taxon>Phyllobacteriaceae</taxon>
        <taxon>Oryzicola</taxon>
    </lineage>
</organism>
<sequence>MIFHHITDWDDAYSNGANIAGGNRWPEAWVAPAQAYRDELTAAGRAELGQSYGAKPRNRFDLFLPEGKPKGLVVFIHGGYWYSLDNSYWSHLARGANERGFAVAMPTYTLCPEVRIADIVVEVAAAIETAAAKIEGPIHLTGHSAGGHLVSRMISATSPLKPNVRARIGNTVSISGVHDLRPLMRTKMNANLRIDAEEAQTESPVLLEPGPDARLFCWVGANERAEFIRLNDLLANVWTGLGASTGHYAEPDKHHFNVVDGLADPWHALTCTLLGER</sequence>
<dbReference type="Proteomes" id="UP000643405">
    <property type="component" value="Unassembled WGS sequence"/>
</dbReference>
<proteinExistence type="predicted"/>
<dbReference type="InterPro" id="IPR029058">
    <property type="entry name" value="AB_hydrolase_fold"/>
</dbReference>
<feature type="domain" description="AB hydrolase-1" evidence="2">
    <location>
        <begin position="73"/>
        <end position="250"/>
    </location>
</feature>
<keyword evidence="1 3" id="KW-0378">Hydrolase</keyword>
<evidence type="ECO:0000313" key="3">
    <source>
        <dbReference type="EMBL" id="MBD0415560.1"/>
    </source>
</evidence>